<reference evidence="1" key="1">
    <citation type="submission" date="2023-04" db="EMBL/GenBank/DDBJ databases">
        <title>Draft Genome sequencing of Naganishia species isolated from polar environments using Oxford Nanopore Technology.</title>
        <authorList>
            <person name="Leo P."/>
            <person name="Venkateswaran K."/>
        </authorList>
    </citation>
    <scope>NUCLEOTIDE SEQUENCE</scope>
    <source>
        <strain evidence="1">MNA-CCFEE 5262</strain>
    </source>
</reference>
<protein>
    <submittedName>
        <fullName evidence="1">Uncharacterized protein</fullName>
    </submittedName>
</protein>
<gene>
    <name evidence="1" type="ORF">QFC20_004075</name>
</gene>
<sequence>MMTPSPLSGDLATPLPTRATADLPSDREPTQQSFGVRSIHSSVALSDMISESPEETTTSRLSDDAGKDEEESRRLEDALRVAMMMSGEIEQDQEQAVSTHHDQEASSLSHLSPYPITPSQPNTSFDPSSRSVSPSTSSISLSLSTPASPVSLSSIPASMSLSMDLDMDTDSSTSWSLHESSAESRSGSPLSVRNQRTGVGTAADPEGRSAPGIMESASMATSRPALPYAISRRNTATIPRIIRTSSATRGAQQGDSMQSSGNHSGSFQSDATARDIHSRSHWAVQESVERQRYQGDLFELVLPVLDLPGASVTSTGRTNQDSVILNAEHGGSAGCSNSASTGPIADTTRTSTQDDTTSSGVLNIVLCGTNRTTNIFLREIMQDPRFDIYKLPAPGSTGAQERGAQRGRTARTNNRSNVSVAGKEAFYTVGLYTVERGQESRRLVAKIKVFGKGQQGNLERALSHIKQTYTRLDSLLRPPTIDEEDDGSMGSSDMYGLVESWVWGRSESNGGATPNAREAEWCELAVLTGDGRHLLERSLMEELVTMVPTICHPDDLGSLLSLACGFDFYVPDTGRPELTETLQSKGDFSTRRLLDLLLTISGDGATASHAHRQLRKSGVRPFLQWRSANLERSRRDSTVLGSRMAESSNTASRPGESSESAASQHRRSSASASTELRPVPTLARARASNEGHPGDWEAGLSRRAALRRETTAERIPKPESKPDPSPTKDTPRPDKPKPHEGSGFFDDRCLGRGYSSRSGLGVTEGLRAGWGIAKALIYPLRLAQTVLFPETQSGRGMGAWGWLKVACIGAVVGLAGLYFAKR</sequence>
<comment type="caution">
    <text evidence="1">The sequence shown here is derived from an EMBL/GenBank/DDBJ whole genome shotgun (WGS) entry which is preliminary data.</text>
</comment>
<dbReference type="Proteomes" id="UP001230649">
    <property type="component" value="Unassembled WGS sequence"/>
</dbReference>
<evidence type="ECO:0000313" key="2">
    <source>
        <dbReference type="Proteomes" id="UP001230649"/>
    </source>
</evidence>
<evidence type="ECO:0000313" key="1">
    <source>
        <dbReference type="EMBL" id="KAJ9106583.1"/>
    </source>
</evidence>
<keyword evidence="2" id="KW-1185">Reference proteome</keyword>
<organism evidence="1 2">
    <name type="scientific">Naganishia adeliensis</name>
    <dbReference type="NCBI Taxonomy" id="92952"/>
    <lineage>
        <taxon>Eukaryota</taxon>
        <taxon>Fungi</taxon>
        <taxon>Dikarya</taxon>
        <taxon>Basidiomycota</taxon>
        <taxon>Agaricomycotina</taxon>
        <taxon>Tremellomycetes</taxon>
        <taxon>Filobasidiales</taxon>
        <taxon>Filobasidiaceae</taxon>
        <taxon>Naganishia</taxon>
    </lineage>
</organism>
<name>A0ACC2W4F6_9TREE</name>
<proteinExistence type="predicted"/>
<accession>A0ACC2W4F6</accession>
<dbReference type="EMBL" id="JASBWS010000043">
    <property type="protein sequence ID" value="KAJ9106583.1"/>
    <property type="molecule type" value="Genomic_DNA"/>
</dbReference>